<feature type="domain" description="Gcp-like" evidence="1">
    <location>
        <begin position="34"/>
        <end position="150"/>
    </location>
</feature>
<dbReference type="SUPFAM" id="SSF53067">
    <property type="entry name" value="Actin-like ATPase domain"/>
    <property type="match status" value="2"/>
</dbReference>
<dbReference type="InterPro" id="IPR022496">
    <property type="entry name" value="T6A_TsaB"/>
</dbReference>
<dbReference type="RefSeq" id="WP_025065240.1">
    <property type="nucleotide sequence ID" value="NZ_CP013195.1"/>
</dbReference>
<dbReference type="GO" id="GO:0005829">
    <property type="term" value="C:cytosol"/>
    <property type="evidence" value="ECO:0007669"/>
    <property type="project" value="TreeGrafter"/>
</dbReference>
<gene>
    <name evidence="2" type="ORF">AS203_10580</name>
</gene>
<protein>
    <submittedName>
        <fullName evidence="2">tRNA threonylcarbamoyladenosine biosynthesis protein TsaB</fullName>
    </submittedName>
</protein>
<evidence type="ECO:0000313" key="3">
    <source>
        <dbReference type="Proteomes" id="UP000056252"/>
    </source>
</evidence>
<dbReference type="KEGG" id="peo:AS203_10580"/>
<dbReference type="STRING" id="76123.AS203_10580"/>
<proteinExistence type="predicted"/>
<dbReference type="PANTHER" id="PTHR11735:SF11">
    <property type="entry name" value="TRNA THREONYLCARBAMOYLADENOSINE BIOSYNTHESIS PROTEIN TSAB"/>
    <property type="match status" value="1"/>
</dbReference>
<dbReference type="eggNOG" id="COG1214">
    <property type="taxonomic scope" value="Bacteria"/>
</dbReference>
<dbReference type="AlphaFoldDB" id="A0A0S2KMG1"/>
<dbReference type="GO" id="GO:0002949">
    <property type="term" value="P:tRNA threonylcarbamoyladenosine modification"/>
    <property type="evidence" value="ECO:0007669"/>
    <property type="project" value="InterPro"/>
</dbReference>
<dbReference type="Proteomes" id="UP000056252">
    <property type="component" value="Chromosome"/>
</dbReference>
<dbReference type="CDD" id="cd24032">
    <property type="entry name" value="ASKHA_NBD_TsaB"/>
    <property type="match status" value="1"/>
</dbReference>
<dbReference type="NCBIfam" id="TIGR03725">
    <property type="entry name" value="T6A_YeaZ"/>
    <property type="match status" value="1"/>
</dbReference>
<name>A0A0S2KMG1_9BACT</name>
<dbReference type="EMBL" id="CP013195">
    <property type="protein sequence ID" value="ALO49483.1"/>
    <property type="molecule type" value="Genomic_DNA"/>
</dbReference>
<accession>A0A0S2KMG1</accession>
<keyword evidence="3" id="KW-1185">Reference proteome</keyword>
<evidence type="ECO:0000313" key="2">
    <source>
        <dbReference type="EMBL" id="ALO49483.1"/>
    </source>
</evidence>
<dbReference type="PANTHER" id="PTHR11735">
    <property type="entry name" value="TRNA N6-ADENOSINE THREONYLCARBAMOYLTRANSFERASE"/>
    <property type="match status" value="1"/>
</dbReference>
<dbReference type="InterPro" id="IPR043129">
    <property type="entry name" value="ATPase_NBD"/>
</dbReference>
<dbReference type="Gene3D" id="3.30.420.40">
    <property type="match status" value="2"/>
</dbReference>
<evidence type="ECO:0000259" key="1">
    <source>
        <dbReference type="Pfam" id="PF00814"/>
    </source>
</evidence>
<reference evidence="3" key="1">
    <citation type="submission" date="2015-11" db="EMBL/GenBank/DDBJ databases">
        <authorList>
            <person name="Holder M.E."/>
            <person name="Ajami N.J."/>
            <person name="Petrosino J.F."/>
        </authorList>
    </citation>
    <scope>NUCLEOTIDE SEQUENCE [LARGE SCALE GENOMIC DNA]</scope>
    <source>
        <strain evidence="3">F0113</strain>
    </source>
</reference>
<sequence>MSCILNIETSTDVCSVAVSDAGECIFNKEDHSGPNHAVKLGVFVDEALSFIDSHAIPLDAVAVSCGPGSYTGLRIGISMGKGICYGRDVKLIAVPTLELLCVPVLLQERVKEDGALLCPMLDARRMEVYAQLFDRALNEIRPIQADIVDGETYREYLAKGPVYFFGNGAKKCMEIIDNGNAHLISDIEPLAKNMFPLAEKRMATGQFEDVAYFVPFYLKDFVAKKAKELLPLSSSLKGMGMSSGQV</sequence>
<dbReference type="OrthoDB" id="9784166at2"/>
<dbReference type="InterPro" id="IPR000905">
    <property type="entry name" value="Gcp-like_dom"/>
</dbReference>
<organism evidence="2 3">
    <name type="scientific">Hoylesella enoeca</name>
    <dbReference type="NCBI Taxonomy" id="76123"/>
    <lineage>
        <taxon>Bacteria</taxon>
        <taxon>Pseudomonadati</taxon>
        <taxon>Bacteroidota</taxon>
        <taxon>Bacteroidia</taxon>
        <taxon>Bacteroidales</taxon>
        <taxon>Prevotellaceae</taxon>
        <taxon>Hoylesella</taxon>
    </lineage>
</organism>
<dbReference type="Pfam" id="PF00814">
    <property type="entry name" value="TsaD"/>
    <property type="match status" value="1"/>
</dbReference>